<dbReference type="EMBL" id="QXGH01000030">
    <property type="protein sequence ID" value="RHW24625.1"/>
    <property type="molecule type" value="Genomic_DNA"/>
</dbReference>
<keyword evidence="3" id="KW-1185">Reference proteome</keyword>
<organism evidence="2 3">
    <name type="scientific">Nocardioides immobilis</name>
    <dbReference type="NCBI Taxonomy" id="2049295"/>
    <lineage>
        <taxon>Bacteria</taxon>
        <taxon>Bacillati</taxon>
        <taxon>Actinomycetota</taxon>
        <taxon>Actinomycetes</taxon>
        <taxon>Propionibacteriales</taxon>
        <taxon>Nocardioidaceae</taxon>
        <taxon>Nocardioides</taxon>
    </lineage>
</organism>
<dbReference type="OrthoDB" id="9781803at2"/>
<reference evidence="2 3" key="1">
    <citation type="submission" date="2018-09" db="EMBL/GenBank/DDBJ databases">
        <title>Genome sequencing of Nocardioides immobilis CCTCC AB 2017083 for comparison to Nocardioides silvaticus.</title>
        <authorList>
            <person name="Li C."/>
            <person name="Wang G."/>
        </authorList>
    </citation>
    <scope>NUCLEOTIDE SEQUENCE [LARGE SCALE GENOMIC DNA]</scope>
    <source>
        <strain evidence="2 3">CCTCC AB 2017083</strain>
    </source>
</reference>
<proteinExistence type="predicted"/>
<evidence type="ECO:0000313" key="2">
    <source>
        <dbReference type="EMBL" id="RHW24625.1"/>
    </source>
</evidence>
<dbReference type="Proteomes" id="UP000283644">
    <property type="component" value="Unassembled WGS sequence"/>
</dbReference>
<dbReference type="GO" id="GO:0016705">
    <property type="term" value="F:oxidoreductase activity, acting on paired donors, with incorporation or reduction of molecular oxygen"/>
    <property type="evidence" value="ECO:0007669"/>
    <property type="project" value="InterPro"/>
</dbReference>
<dbReference type="PANTHER" id="PTHR30011:SF32">
    <property type="entry name" value="CONSERVED PROTEIN"/>
    <property type="match status" value="1"/>
</dbReference>
<dbReference type="PANTHER" id="PTHR30011">
    <property type="entry name" value="ALKANESULFONATE MONOOXYGENASE-RELATED"/>
    <property type="match status" value="1"/>
</dbReference>
<evidence type="ECO:0000313" key="3">
    <source>
        <dbReference type="Proteomes" id="UP000283644"/>
    </source>
</evidence>
<accession>A0A417XWD6</accession>
<dbReference type="SUPFAM" id="SSF51679">
    <property type="entry name" value="Bacterial luciferase-like"/>
    <property type="match status" value="1"/>
</dbReference>
<dbReference type="Gene3D" id="3.20.20.30">
    <property type="entry name" value="Luciferase-like domain"/>
    <property type="match status" value="1"/>
</dbReference>
<name>A0A417XWD6_9ACTN</name>
<sequence>MRWSLSVGMVPPHELPELVRVAEAEGWDAISLPDSVFFPAEVSARYPYTADGRRTWEPETEMPDPLLTIAALAATTTTIRFRTSVLKAPLREPLLLAKQVATLAVLTRDRLELGVGLSWIPEEFTFTGTEMRTRGARLDETIEILRKVCGGGGPRWVEHHGIHHDFDKLMISPAPEVAVPILVGGHADAALRRAARMGDGWISANLPPAELAPMIARLTGLRAEAGRADAPFDVCVAPVGVTEASGFDALDAAGATDVWLSPWRFYGRGRADQASRLDAVRRFAAEVIRR</sequence>
<dbReference type="Pfam" id="PF00296">
    <property type="entry name" value="Bac_luciferase"/>
    <property type="match status" value="1"/>
</dbReference>
<evidence type="ECO:0000259" key="1">
    <source>
        <dbReference type="Pfam" id="PF00296"/>
    </source>
</evidence>
<comment type="caution">
    <text evidence="2">The sequence shown here is derived from an EMBL/GenBank/DDBJ whole genome shotgun (WGS) entry which is preliminary data.</text>
</comment>
<keyword evidence="2" id="KW-0560">Oxidoreductase</keyword>
<feature type="domain" description="Luciferase-like" evidence="1">
    <location>
        <begin position="11"/>
        <end position="253"/>
    </location>
</feature>
<dbReference type="InterPro" id="IPR019921">
    <property type="entry name" value="Lucif-like_OxRdtase_Rv2161c"/>
</dbReference>
<gene>
    <name evidence="2" type="ORF">D0Z08_23080</name>
</gene>
<protein>
    <submittedName>
        <fullName evidence="2">TIGR03619 family F420-dependent LLM class oxidoreductase</fullName>
        <ecNumber evidence="2">1.-.-.-</ecNumber>
    </submittedName>
</protein>
<dbReference type="RefSeq" id="WP_118927636.1">
    <property type="nucleotide sequence ID" value="NZ_QXGH01000030.1"/>
</dbReference>
<dbReference type="EC" id="1.-.-.-" evidence="2"/>
<dbReference type="NCBIfam" id="TIGR03619">
    <property type="entry name" value="F420_Rv2161c"/>
    <property type="match status" value="1"/>
</dbReference>
<dbReference type="InterPro" id="IPR051260">
    <property type="entry name" value="Diverse_substr_monoxygenases"/>
</dbReference>
<dbReference type="AlphaFoldDB" id="A0A417XWD6"/>
<dbReference type="InterPro" id="IPR011251">
    <property type="entry name" value="Luciferase-like_dom"/>
</dbReference>
<dbReference type="InterPro" id="IPR036661">
    <property type="entry name" value="Luciferase-like_sf"/>
</dbReference>